<evidence type="ECO:0000256" key="4">
    <source>
        <dbReference type="ARBA" id="ARBA00022447"/>
    </source>
</evidence>
<gene>
    <name evidence="6" type="primary">Piso0_003151</name>
    <name evidence="5" type="ORF">GNLVRS01_PISO0G06012g</name>
    <name evidence="6" type="ORF">GNLVRS01_PISO0H06013g</name>
</gene>
<dbReference type="eggNOG" id="ENOG502SAXB">
    <property type="taxonomic scope" value="Eukaryota"/>
</dbReference>
<dbReference type="Proteomes" id="UP000005222">
    <property type="component" value="Chromosome G"/>
</dbReference>
<dbReference type="Proteomes" id="UP000005222">
    <property type="component" value="Chromosome H"/>
</dbReference>
<reference evidence="6" key="1">
    <citation type="submission" date="2011-10" db="EMBL/GenBank/DDBJ databases">
        <authorList>
            <person name="Genoscope - CEA"/>
        </authorList>
    </citation>
    <scope>NUCLEOTIDE SEQUENCE</scope>
</reference>
<dbReference type="PANTHER" id="PTHR28043">
    <property type="entry name" value="INCREASED RECOMBINATION CENTERS PROTEIN 6"/>
    <property type="match status" value="1"/>
</dbReference>
<dbReference type="EMBL" id="FO082053">
    <property type="protein sequence ID" value="CCE80054.1"/>
    <property type="molecule type" value="Genomic_DNA"/>
</dbReference>
<evidence type="ECO:0000256" key="2">
    <source>
        <dbReference type="ARBA" id="ARBA00007973"/>
    </source>
</evidence>
<dbReference type="OrthoDB" id="10261384at2759"/>
<dbReference type="Pfam" id="PF10199">
    <property type="entry name" value="Adaptin_binding"/>
    <property type="match status" value="1"/>
</dbReference>
<comment type="similarity">
    <text evidence="2">Belongs to the IRC6 family.</text>
</comment>
<dbReference type="InterPro" id="IPR034627">
    <property type="entry name" value="Irc6"/>
</dbReference>
<dbReference type="InParanoid" id="G8YHB7"/>
<organism evidence="6 7">
    <name type="scientific">Pichia sorbitophila (strain ATCC MYA-4447 / BCRC 22081 / CBS 7064 / NBRC 10061 / NRRL Y-12695)</name>
    <name type="common">Hybrid yeast</name>
    <dbReference type="NCBI Taxonomy" id="559304"/>
    <lineage>
        <taxon>Eukaryota</taxon>
        <taxon>Fungi</taxon>
        <taxon>Dikarya</taxon>
        <taxon>Ascomycota</taxon>
        <taxon>Saccharomycotina</taxon>
        <taxon>Pichiomycetes</taxon>
        <taxon>Debaryomycetaceae</taxon>
        <taxon>Millerozyma</taxon>
    </lineage>
</organism>
<dbReference type="Gene3D" id="3.40.50.11960">
    <property type="match status" value="1"/>
</dbReference>
<dbReference type="GO" id="GO:0030674">
    <property type="term" value="F:protein-macromolecule adaptor activity"/>
    <property type="evidence" value="ECO:0007669"/>
    <property type="project" value="TreeGrafter"/>
</dbReference>
<proteinExistence type="inferred from homology"/>
<dbReference type="PANTHER" id="PTHR28043:SF1">
    <property type="entry name" value="INCREASED RECOMBINATION CENTERS PROTEIN 6"/>
    <property type="match status" value="1"/>
</dbReference>
<evidence type="ECO:0000256" key="3">
    <source>
        <dbReference type="ARBA" id="ARBA00015902"/>
    </source>
</evidence>
<protein>
    <recommendedName>
        <fullName evidence="3">Increased recombination centers protein 6</fullName>
    </recommendedName>
</protein>
<reference evidence="7" key="2">
    <citation type="journal article" date="2012" name="G3 (Bethesda)">
        <title>Pichia sorbitophila, an interspecies yeast hybrid reveals early steps of genome resolution following polyploidization.</title>
        <authorList>
            <person name="Leh Louis V."/>
            <person name="Despons L."/>
            <person name="Friedrich A."/>
            <person name="Martin T."/>
            <person name="Durrens P."/>
            <person name="Casaregola S."/>
            <person name="Neuveglise C."/>
            <person name="Fairhead C."/>
            <person name="Marck C."/>
            <person name="Cruz J.A."/>
            <person name="Straub M.L."/>
            <person name="Kugler V."/>
            <person name="Sacerdot C."/>
            <person name="Uzunov Z."/>
            <person name="Thierry A."/>
            <person name="Weiss S."/>
            <person name="Bleykasten C."/>
            <person name="De Montigny J."/>
            <person name="Jacques N."/>
            <person name="Jung P."/>
            <person name="Lemaire M."/>
            <person name="Mallet S."/>
            <person name="Morel G."/>
            <person name="Richard G.F."/>
            <person name="Sarkar A."/>
            <person name="Savel G."/>
            <person name="Schacherer J."/>
            <person name="Seret M.L."/>
            <person name="Talla E."/>
            <person name="Samson G."/>
            <person name="Jubin C."/>
            <person name="Poulain J."/>
            <person name="Vacherie B."/>
            <person name="Barbe V."/>
            <person name="Pelletier E."/>
            <person name="Sherman D.J."/>
            <person name="Westhof E."/>
            <person name="Weissenbach J."/>
            <person name="Baret P.V."/>
            <person name="Wincker P."/>
            <person name="Gaillardin C."/>
            <person name="Dujon B."/>
            <person name="Souciet J.L."/>
        </authorList>
    </citation>
    <scope>NUCLEOTIDE SEQUENCE [LARGE SCALE GENOMIC DNA]</scope>
    <source>
        <strain evidence="7">ATCC MYA-4447 / BCRC 22081 / CBS 7064 / NBRC 10061 / NRRL Y-12695</strain>
    </source>
</reference>
<comment type="function">
    <text evidence="1">Involved in gross chromosomal rearrangements (GCRs) and telomere healing.</text>
</comment>
<evidence type="ECO:0000313" key="6">
    <source>
        <dbReference type="EMBL" id="CCE80819.1"/>
    </source>
</evidence>
<accession>G8YHB7</accession>
<keyword evidence="4" id="KW-0160">Chromosomal rearrangement</keyword>
<dbReference type="FunCoup" id="G8YHB7">
    <property type="interactions" value="40"/>
</dbReference>
<dbReference type="GO" id="GO:0016192">
    <property type="term" value="P:vesicle-mediated transport"/>
    <property type="evidence" value="ECO:0007669"/>
    <property type="project" value="InterPro"/>
</dbReference>
<name>G8YHB7_PICSO</name>
<evidence type="ECO:0000256" key="1">
    <source>
        <dbReference type="ARBA" id="ARBA00002976"/>
    </source>
</evidence>
<dbReference type="AlphaFoldDB" id="G8YHB7"/>
<dbReference type="HOGENOM" id="CLU_064540_0_0_1"/>
<keyword evidence="7" id="KW-1185">Reference proteome</keyword>
<dbReference type="STRING" id="559304.G8YHB7"/>
<dbReference type="EMBL" id="FO082052">
    <property type="protein sequence ID" value="CCE80819.1"/>
    <property type="molecule type" value="Genomic_DNA"/>
</dbReference>
<evidence type="ECO:0000313" key="7">
    <source>
        <dbReference type="Proteomes" id="UP000005222"/>
    </source>
</evidence>
<sequence>MFPGHVLIVGEPNSGKLRTADLIAGDQNILKNIEIDAASHSGIIVETKLCTKYYDTALKLLVDEYPENRNEVLSKSPKNQEKAKLSGLEAWSREFLSDECKELRQVLEGIMFCFNIDNDPVTFVDQAMRLVQDVKDCMEQDEGWNGFFVVLGSSNFGKNNPDVEDTVLSYGIEYISLCDTSADEDGFKTGKNRVIEVFETNEWKNTEVQHNDDSYHDSKVKKMAEMTKGLLEDHDLGEEASEIEIDTIISKLRDAKERIKTMDGNEKKIHADKVIEEIIDYV</sequence>
<evidence type="ECO:0000313" key="5">
    <source>
        <dbReference type="EMBL" id="CCE80054.1"/>
    </source>
</evidence>